<keyword evidence="6" id="KW-0472">Membrane</keyword>
<evidence type="ECO:0000313" key="9">
    <source>
        <dbReference type="EMBL" id="MBA6064342.1"/>
    </source>
</evidence>
<reference evidence="10 12" key="2">
    <citation type="submission" date="2021-08" db="EMBL/GenBank/DDBJ databases">
        <title>Bactericidal Effect of Pseudomonas oryziphila sp. nov., a novel Pseudomonas Species Against Xanthomonas oryzae Reduces Disease Severity of Bacterial Leaf Streak of Rice.</title>
        <authorList>
            <person name="Yang R."/>
            <person name="Li S."/>
            <person name="Li Y."/>
            <person name="Yan Y."/>
            <person name="Fang Y."/>
            <person name="Zou L."/>
            <person name="Chen G."/>
        </authorList>
    </citation>
    <scope>NUCLEOTIDE SEQUENCE [LARGE SCALE GENOMIC DNA]</scope>
    <source>
        <strain evidence="10 12">DSM 17497</strain>
    </source>
</reference>
<dbReference type="InterPro" id="IPR007329">
    <property type="entry name" value="FMN-bd"/>
</dbReference>
<dbReference type="GO" id="GO:0009055">
    <property type="term" value="F:electron transfer activity"/>
    <property type="evidence" value="ECO:0007669"/>
    <property type="project" value="InterPro"/>
</dbReference>
<comment type="subcellular location">
    <subcellularLocation>
        <location evidence="6">Cell inner membrane</location>
        <topology evidence="6">Single-pass membrane protein</topology>
    </subcellularLocation>
</comment>
<sequence>MIARKRSTAVLLLVAGLAIAATLAWQRFTAGPIAVASRQWQEQQWLKVLPPGSYDNRPLQTPVALTDTKLSHSHLLAGYRANLAGATSAVLLHSSVQGYGGAIELVIAISPAGRLVGVRVLKQQESPGLGDQLVDPARHWLDQFLGQTLRDTPEQAWALKRDQGAFDQLAGATVTSRAVIEAIQDTLRYFDQHRPALLGETPP</sequence>
<keyword evidence="6" id="KW-1278">Translocase</keyword>
<dbReference type="GO" id="GO:0005886">
    <property type="term" value="C:plasma membrane"/>
    <property type="evidence" value="ECO:0007669"/>
    <property type="project" value="UniProtKB-SubCell"/>
</dbReference>
<keyword evidence="12" id="KW-1185">Reference proteome</keyword>
<feature type="chain" id="PRO_5031447651" description="Ion-translocating oxidoreductase complex subunit G" evidence="7">
    <location>
        <begin position="21"/>
        <end position="203"/>
    </location>
</feature>
<comment type="function">
    <text evidence="6">Part of a membrane-bound complex that couples electron transfer with translocation of ions across the membrane.</text>
</comment>
<dbReference type="HAMAP" id="MF_00479">
    <property type="entry name" value="RsxG_RnfG"/>
    <property type="match status" value="1"/>
</dbReference>
<protein>
    <recommendedName>
        <fullName evidence="6">Ion-translocating oxidoreductase complex subunit G</fullName>
        <ecNumber evidence="6">7.-.-.-</ecNumber>
    </recommendedName>
    <alternativeName>
        <fullName evidence="6">Rnf electron transport complex subunit G</fullName>
    </alternativeName>
</protein>
<keyword evidence="5 6" id="KW-0249">Electron transport</keyword>
<dbReference type="EMBL" id="JACGDE010000002">
    <property type="protein sequence ID" value="MBA6064342.1"/>
    <property type="molecule type" value="Genomic_DNA"/>
</dbReference>
<evidence type="ECO:0000259" key="8">
    <source>
        <dbReference type="SMART" id="SM00900"/>
    </source>
</evidence>
<evidence type="ECO:0000313" key="12">
    <source>
        <dbReference type="Proteomes" id="UP000825591"/>
    </source>
</evidence>
<name>A0A7W2PXC6_9PSED</name>
<dbReference type="PANTHER" id="PTHR36118">
    <property type="entry name" value="ION-TRANSLOCATING OXIDOREDUCTASE COMPLEX SUBUNIT G"/>
    <property type="match status" value="1"/>
</dbReference>
<comment type="similarity">
    <text evidence="6">Belongs to the RnfG family.</text>
</comment>
<keyword evidence="6" id="KW-1133">Transmembrane helix</keyword>
<dbReference type="Proteomes" id="UP000825591">
    <property type="component" value="Chromosome"/>
</dbReference>
<dbReference type="EC" id="7.-.-.-" evidence="6"/>
<dbReference type="SMART" id="SM00900">
    <property type="entry name" value="FMN_bind"/>
    <property type="match status" value="1"/>
</dbReference>
<evidence type="ECO:0000256" key="7">
    <source>
        <dbReference type="SAM" id="SignalP"/>
    </source>
</evidence>
<organism evidence="9 11">
    <name type="scientific">Pseudomonas mosselii</name>
    <dbReference type="NCBI Taxonomy" id="78327"/>
    <lineage>
        <taxon>Bacteria</taxon>
        <taxon>Pseudomonadati</taxon>
        <taxon>Pseudomonadota</taxon>
        <taxon>Gammaproteobacteria</taxon>
        <taxon>Pseudomonadales</taxon>
        <taxon>Pseudomonadaceae</taxon>
        <taxon>Pseudomonas</taxon>
    </lineage>
</organism>
<evidence type="ECO:0000313" key="10">
    <source>
        <dbReference type="EMBL" id="QZP27951.1"/>
    </source>
</evidence>
<dbReference type="Proteomes" id="UP000541770">
    <property type="component" value="Unassembled WGS sequence"/>
</dbReference>
<feature type="signal peptide" evidence="7">
    <location>
        <begin position="1"/>
        <end position="20"/>
    </location>
</feature>
<dbReference type="EMBL" id="CP081966">
    <property type="protein sequence ID" value="QZP27951.1"/>
    <property type="molecule type" value="Genomic_DNA"/>
</dbReference>
<dbReference type="NCBIfam" id="TIGR01947">
    <property type="entry name" value="rnfG"/>
    <property type="match status" value="1"/>
</dbReference>
<evidence type="ECO:0000256" key="3">
    <source>
        <dbReference type="ARBA" id="ARBA00022630"/>
    </source>
</evidence>
<evidence type="ECO:0000256" key="1">
    <source>
        <dbReference type="ARBA" id="ARBA00022448"/>
    </source>
</evidence>
<keyword evidence="4 6" id="KW-0288">FMN</keyword>
<reference evidence="9 11" key="1">
    <citation type="submission" date="2020-07" db="EMBL/GenBank/DDBJ databases">
        <title>Diversity of carbapenemase encoding genes among Pseudomonas putida group clinical isolates in a tertiary Brazilian hospital.</title>
        <authorList>
            <person name="Alberto-Lei F."/>
            <person name="Nodari C.S."/>
            <person name="Streling A.P."/>
            <person name="Paulino J.T."/>
            <person name="Bessa-Neto F.O."/>
            <person name="Cayo R."/>
            <person name="Gales A.C."/>
        </authorList>
    </citation>
    <scope>NUCLEOTIDE SEQUENCE [LARGE SCALE GENOMIC DNA]</scope>
    <source>
        <strain evidence="9 11">14802</strain>
    </source>
</reference>
<dbReference type="GO" id="GO:0022900">
    <property type="term" value="P:electron transport chain"/>
    <property type="evidence" value="ECO:0007669"/>
    <property type="project" value="UniProtKB-UniRule"/>
</dbReference>
<dbReference type="PANTHER" id="PTHR36118:SF1">
    <property type="entry name" value="ION-TRANSLOCATING OXIDOREDUCTASE COMPLEX SUBUNIT G"/>
    <property type="match status" value="1"/>
</dbReference>
<proteinExistence type="inferred from homology"/>
<dbReference type="Pfam" id="PF04205">
    <property type="entry name" value="FMN_bind"/>
    <property type="match status" value="1"/>
</dbReference>
<keyword evidence="6" id="KW-1003">Cell membrane</keyword>
<gene>
    <name evidence="6" type="primary">rnfG</name>
    <name evidence="9" type="ORF">H4C75_06150</name>
    <name evidence="10" type="ORF">K5H97_06260</name>
</gene>
<evidence type="ECO:0000256" key="4">
    <source>
        <dbReference type="ARBA" id="ARBA00022643"/>
    </source>
</evidence>
<dbReference type="AlphaFoldDB" id="A0A7W2PXC6"/>
<evidence type="ECO:0000256" key="6">
    <source>
        <dbReference type="HAMAP-Rule" id="MF_00479"/>
    </source>
</evidence>
<keyword evidence="7" id="KW-0732">Signal</keyword>
<comment type="cofactor">
    <cofactor evidence="6">
        <name>FMN</name>
        <dbReference type="ChEBI" id="CHEBI:58210"/>
    </cofactor>
</comment>
<accession>A0A7W2PXC6</accession>
<keyword evidence="3 6" id="KW-0285">Flavoprotein</keyword>
<keyword evidence="1 6" id="KW-0813">Transport</keyword>
<evidence type="ECO:0000256" key="5">
    <source>
        <dbReference type="ARBA" id="ARBA00022982"/>
    </source>
</evidence>
<keyword evidence="6" id="KW-0997">Cell inner membrane</keyword>
<keyword evidence="2 6" id="KW-0597">Phosphoprotein</keyword>
<feature type="domain" description="FMN-binding" evidence="8">
    <location>
        <begin position="98"/>
        <end position="190"/>
    </location>
</feature>
<comment type="subunit">
    <text evidence="6">The complex is composed of six subunits: RnfA, RnfB, RnfC, RnfD, RnfE and RnfG.</text>
</comment>
<keyword evidence="6" id="KW-0812">Transmembrane</keyword>
<evidence type="ECO:0000313" key="11">
    <source>
        <dbReference type="Proteomes" id="UP000541770"/>
    </source>
</evidence>
<evidence type="ECO:0000256" key="2">
    <source>
        <dbReference type="ARBA" id="ARBA00022553"/>
    </source>
</evidence>
<feature type="modified residue" description="FMN phosphoryl threonine" evidence="6">
    <location>
        <position position="173"/>
    </location>
</feature>
<dbReference type="InterPro" id="IPR010209">
    <property type="entry name" value="Ion_transpt_RnfG/RsxG"/>
</dbReference>
<dbReference type="PIRSF" id="PIRSF006091">
    <property type="entry name" value="E_trnsport_RnfG"/>
    <property type="match status" value="1"/>
</dbReference>
<dbReference type="RefSeq" id="WP_028690070.1">
    <property type="nucleotide sequence ID" value="NZ_CP081966.1"/>
</dbReference>
<dbReference type="GO" id="GO:0010181">
    <property type="term" value="F:FMN binding"/>
    <property type="evidence" value="ECO:0007669"/>
    <property type="project" value="InterPro"/>
</dbReference>